<evidence type="ECO:0000259" key="2">
    <source>
        <dbReference type="SMART" id="SM00240"/>
    </source>
</evidence>
<proteinExistence type="predicted"/>
<dbReference type="AlphaFoldDB" id="A0AAJ5ZCH5"/>
<dbReference type="CDD" id="cd00383">
    <property type="entry name" value="trans_reg_C"/>
    <property type="match status" value="1"/>
</dbReference>
<name>A0AAJ5ZCH5_9CHLR</name>
<dbReference type="Gene3D" id="1.10.10.10">
    <property type="entry name" value="Winged helix-like DNA-binding domain superfamily/Winged helix DNA-binding domain"/>
    <property type="match status" value="1"/>
</dbReference>
<dbReference type="SMART" id="SM00862">
    <property type="entry name" value="Trans_reg_C"/>
    <property type="match status" value="1"/>
</dbReference>
<dbReference type="RefSeq" id="WP_342826851.1">
    <property type="nucleotide sequence ID" value="NZ_CP046146.1"/>
</dbReference>
<dbReference type="InterPro" id="IPR036388">
    <property type="entry name" value="WH-like_DNA-bd_sf"/>
</dbReference>
<dbReference type="SUPFAM" id="SSF49879">
    <property type="entry name" value="SMAD/FHA domain"/>
    <property type="match status" value="1"/>
</dbReference>
<gene>
    <name evidence="4" type="ORF">GKO46_12940</name>
    <name evidence="5" type="ORF">GKO48_03680</name>
</gene>
<keyword evidence="6" id="KW-1185">Reference proteome</keyword>
<feature type="domain" description="OmpR/PhoB-type" evidence="3">
    <location>
        <begin position="138"/>
        <end position="217"/>
    </location>
</feature>
<dbReference type="Proteomes" id="UP001219901">
    <property type="component" value="Chromosome"/>
</dbReference>
<dbReference type="Pfam" id="PF00486">
    <property type="entry name" value="Trans_reg_C"/>
    <property type="match status" value="1"/>
</dbReference>
<dbReference type="EMBL" id="WMBE01000005">
    <property type="protein sequence ID" value="MDG0867969.1"/>
    <property type="molecule type" value="Genomic_DNA"/>
</dbReference>
<reference evidence="6" key="3">
    <citation type="submission" date="2023-06" db="EMBL/GenBank/DDBJ databases">
        <title>Pangenomics reveal diversification of enzyme families and niche specialization in globally abundant SAR202 bacteria.</title>
        <authorList>
            <person name="Saw J.H.W."/>
        </authorList>
    </citation>
    <scope>NUCLEOTIDE SEQUENCE [LARGE SCALE GENOMIC DNA]</scope>
    <source>
        <strain evidence="6">JH1073</strain>
    </source>
</reference>
<reference evidence="6 7" key="1">
    <citation type="submission" date="2019-11" db="EMBL/GenBank/DDBJ databases">
        <authorList>
            <person name="Cho J.-C."/>
        </authorList>
    </citation>
    <scope>NUCLEOTIDE SEQUENCE [LARGE SCALE GENOMIC DNA]</scope>
    <source>
        <strain evidence="5 6">JH1073</strain>
        <strain evidence="4 7">JH702</strain>
    </source>
</reference>
<evidence type="ECO:0000313" key="4">
    <source>
        <dbReference type="EMBL" id="MDG0867969.1"/>
    </source>
</evidence>
<dbReference type="GO" id="GO:0006355">
    <property type="term" value="P:regulation of DNA-templated transcription"/>
    <property type="evidence" value="ECO:0007669"/>
    <property type="project" value="InterPro"/>
</dbReference>
<dbReference type="EMBL" id="CP046147">
    <property type="protein sequence ID" value="WFG38743.1"/>
    <property type="molecule type" value="Genomic_DNA"/>
</dbReference>
<feature type="domain" description="FHA" evidence="2">
    <location>
        <begin position="26"/>
        <end position="76"/>
    </location>
</feature>
<dbReference type="GO" id="GO:0000160">
    <property type="term" value="P:phosphorelay signal transduction system"/>
    <property type="evidence" value="ECO:0007669"/>
    <property type="project" value="InterPro"/>
</dbReference>
<dbReference type="SMART" id="SM00240">
    <property type="entry name" value="FHA"/>
    <property type="match status" value="1"/>
</dbReference>
<evidence type="ECO:0000256" key="1">
    <source>
        <dbReference type="ARBA" id="ARBA00023125"/>
    </source>
</evidence>
<dbReference type="Gene3D" id="2.60.200.20">
    <property type="match status" value="1"/>
</dbReference>
<dbReference type="GO" id="GO:0003677">
    <property type="term" value="F:DNA binding"/>
    <property type="evidence" value="ECO:0007669"/>
    <property type="project" value="UniProtKB-KW"/>
</dbReference>
<dbReference type="Pfam" id="PF00498">
    <property type="entry name" value="FHA"/>
    <property type="match status" value="1"/>
</dbReference>
<evidence type="ECO:0000259" key="3">
    <source>
        <dbReference type="SMART" id="SM00862"/>
    </source>
</evidence>
<dbReference type="InterPro" id="IPR008984">
    <property type="entry name" value="SMAD_FHA_dom_sf"/>
</dbReference>
<dbReference type="PANTHER" id="PTHR23308">
    <property type="entry name" value="NUCLEAR INHIBITOR OF PROTEIN PHOSPHATASE-1"/>
    <property type="match status" value="1"/>
</dbReference>
<dbReference type="InterPro" id="IPR016032">
    <property type="entry name" value="Sig_transdc_resp-reg_C-effctor"/>
</dbReference>
<evidence type="ECO:0000313" key="5">
    <source>
        <dbReference type="EMBL" id="WFG38743.1"/>
    </source>
</evidence>
<accession>A0AAJ5ZCH5</accession>
<evidence type="ECO:0000313" key="7">
    <source>
        <dbReference type="Proteomes" id="UP001321249"/>
    </source>
</evidence>
<organism evidence="5 6">
    <name type="scientific">Candidatus Lucifugimonas marina</name>
    <dbReference type="NCBI Taxonomy" id="3038979"/>
    <lineage>
        <taxon>Bacteria</taxon>
        <taxon>Bacillati</taxon>
        <taxon>Chloroflexota</taxon>
        <taxon>Dehalococcoidia</taxon>
        <taxon>SAR202 cluster</taxon>
        <taxon>Candidatus Lucifugimonadales</taxon>
        <taxon>Candidatus Lucifugimonadaceae</taxon>
        <taxon>Candidatus Lucifugimonas</taxon>
    </lineage>
</organism>
<dbReference type="InterPro" id="IPR050923">
    <property type="entry name" value="Cell_Proc_Reg/RNA_Proc"/>
</dbReference>
<reference evidence="5" key="2">
    <citation type="journal article" date="2023" name="Nat. Commun.">
        <title>Cultivation of marine bacteria of the SAR202 clade.</title>
        <authorList>
            <person name="Lim Y."/>
            <person name="Seo J.H."/>
            <person name="Giovannoni S.J."/>
            <person name="Kang I."/>
            <person name="Cho J.C."/>
        </authorList>
    </citation>
    <scope>NUCLEOTIDE SEQUENCE</scope>
    <source>
        <strain evidence="5">JH1073</strain>
    </source>
</reference>
<protein>
    <submittedName>
        <fullName evidence="5">FHA domain-containing protein</fullName>
    </submittedName>
</protein>
<dbReference type="Proteomes" id="UP001321249">
    <property type="component" value="Unassembled WGS sequence"/>
</dbReference>
<dbReference type="InterPro" id="IPR001867">
    <property type="entry name" value="OmpR/PhoB-type_DNA-bd"/>
</dbReference>
<keyword evidence="1" id="KW-0238">DNA-binding</keyword>
<dbReference type="InterPro" id="IPR000253">
    <property type="entry name" value="FHA_dom"/>
</dbReference>
<evidence type="ECO:0000313" key="6">
    <source>
        <dbReference type="Proteomes" id="UP001219901"/>
    </source>
</evidence>
<sequence length="219" mass="23264">MNQIQAVIMVTKGSETALVARLEGSPLLIGREMPADLIIDNQFVSRRHTLITPGPDGYLISDAGSKNGTTVNNTAVGATPVPLANGDLIRIANGEVEMRYQVSSATATIRSSYSPTPTVTTSGNLNVDLQSRTVTVGGVTLSPPLVGRQFSLLACLYAAGGRACGWEELHRAGWPDRDLGMVGRNEVVQAIHEVRKRLTSVGCTAEISSVRGFGYRLDA</sequence>
<dbReference type="CDD" id="cd00060">
    <property type="entry name" value="FHA"/>
    <property type="match status" value="1"/>
</dbReference>
<dbReference type="SUPFAM" id="SSF46894">
    <property type="entry name" value="C-terminal effector domain of the bipartite response regulators"/>
    <property type="match status" value="1"/>
</dbReference>